<feature type="domain" description="Leucine-binding protein" evidence="4">
    <location>
        <begin position="39"/>
        <end position="391"/>
    </location>
</feature>
<dbReference type="CDD" id="cd06343">
    <property type="entry name" value="PBP1_ABC_ligand_binding-like"/>
    <property type="match status" value="1"/>
</dbReference>
<evidence type="ECO:0000313" key="6">
    <source>
        <dbReference type="Proteomes" id="UP000622890"/>
    </source>
</evidence>
<sequence>MQTFIRNALAKVAVAAAIAGVVLSAQAQKKYDTGATDTEIKIGNFAPYSGPASAYGTVGKSAGAYFDKLNAEGGINGRKIRYISLDDAYSPPRAVEQARKLVEQEEVLVLFAPLGTASNTAIQKYMNAKKVPQLFVSSGAHRWGDYKNFPWTMGWNVSYHAEGQIYAQHILANKPQAKIGILFQNDEFGKDMLRGFLEGMGQKAKTMVVMQTSYELSDPTVDSQIVSLKGSGADTFVNLSTPKFAAQSIKKAADIGWKPVHYLANVSNSVTAVLKPAGLDNASGIISAAYVRDPAEARWQNSAEYKDYFDFMKKYYPDGDPANSLNVIGYSMAQTMAQVLKQAGDHLTRANIMKEAANLNMTLPMLYPGIDVKTGPQDFYPIEKMQMIRFNGSSYDTLGSVLGM</sequence>
<reference evidence="5" key="1">
    <citation type="submission" date="2021-01" db="EMBL/GenBank/DDBJ databases">
        <title>Genome sequence of strain Noviherbaspirillum sp. DKR-6.</title>
        <authorList>
            <person name="Chaudhary D.K."/>
        </authorList>
    </citation>
    <scope>NUCLEOTIDE SEQUENCE</scope>
    <source>
        <strain evidence="5">DKR-6</strain>
    </source>
</reference>
<feature type="signal peptide" evidence="3">
    <location>
        <begin position="1"/>
        <end position="27"/>
    </location>
</feature>
<dbReference type="InterPro" id="IPR028081">
    <property type="entry name" value="Leu-bd"/>
</dbReference>
<comment type="caution">
    <text evidence="5">The sequence shown here is derived from an EMBL/GenBank/DDBJ whole genome shotgun (WGS) entry which is preliminary data.</text>
</comment>
<evidence type="ECO:0000313" key="5">
    <source>
        <dbReference type="EMBL" id="MBK4738727.1"/>
    </source>
</evidence>
<evidence type="ECO:0000259" key="4">
    <source>
        <dbReference type="Pfam" id="PF13458"/>
    </source>
</evidence>
<evidence type="ECO:0000256" key="1">
    <source>
        <dbReference type="ARBA" id="ARBA00010062"/>
    </source>
</evidence>
<feature type="chain" id="PRO_5038095052" evidence="3">
    <location>
        <begin position="28"/>
        <end position="404"/>
    </location>
</feature>
<protein>
    <submittedName>
        <fullName evidence="5">ABC transporter substrate-binding protein</fullName>
    </submittedName>
</protein>
<dbReference type="PANTHER" id="PTHR47235:SF1">
    <property type="entry name" value="BLR6548 PROTEIN"/>
    <property type="match status" value="1"/>
</dbReference>
<name>A0A934SZR8_9BURK</name>
<dbReference type="Proteomes" id="UP000622890">
    <property type="component" value="Unassembled WGS sequence"/>
</dbReference>
<dbReference type="PANTHER" id="PTHR47235">
    <property type="entry name" value="BLR6548 PROTEIN"/>
    <property type="match status" value="1"/>
</dbReference>
<dbReference type="Pfam" id="PF13458">
    <property type="entry name" value="Peripla_BP_6"/>
    <property type="match status" value="1"/>
</dbReference>
<dbReference type="AlphaFoldDB" id="A0A934SZR8"/>
<gene>
    <name evidence="5" type="ORF">JJB74_29295</name>
</gene>
<dbReference type="EMBL" id="JAEPBG010000025">
    <property type="protein sequence ID" value="MBK4738727.1"/>
    <property type="molecule type" value="Genomic_DNA"/>
</dbReference>
<evidence type="ECO:0000256" key="3">
    <source>
        <dbReference type="SAM" id="SignalP"/>
    </source>
</evidence>
<evidence type="ECO:0000256" key="2">
    <source>
        <dbReference type="ARBA" id="ARBA00022729"/>
    </source>
</evidence>
<dbReference type="Gene3D" id="3.40.50.2300">
    <property type="match status" value="2"/>
</dbReference>
<keyword evidence="6" id="KW-1185">Reference proteome</keyword>
<comment type="similarity">
    <text evidence="1">Belongs to the leucine-binding protein family.</text>
</comment>
<dbReference type="InterPro" id="IPR028082">
    <property type="entry name" value="Peripla_BP_I"/>
</dbReference>
<proteinExistence type="inferred from homology"/>
<keyword evidence="2 3" id="KW-0732">Signal</keyword>
<organism evidence="5 6">
    <name type="scientific">Noviherbaspirillum pedocola</name>
    <dbReference type="NCBI Taxonomy" id="2801341"/>
    <lineage>
        <taxon>Bacteria</taxon>
        <taxon>Pseudomonadati</taxon>
        <taxon>Pseudomonadota</taxon>
        <taxon>Betaproteobacteria</taxon>
        <taxon>Burkholderiales</taxon>
        <taxon>Oxalobacteraceae</taxon>
        <taxon>Noviherbaspirillum</taxon>
    </lineage>
</organism>
<dbReference type="SUPFAM" id="SSF53822">
    <property type="entry name" value="Periplasmic binding protein-like I"/>
    <property type="match status" value="1"/>
</dbReference>
<dbReference type="RefSeq" id="WP_200598096.1">
    <property type="nucleotide sequence ID" value="NZ_JAEPBG010000025.1"/>
</dbReference>
<accession>A0A934SZR8</accession>